<keyword evidence="3" id="KW-0808">Transferase</keyword>
<dbReference type="InterPro" id="IPR015422">
    <property type="entry name" value="PyrdxlP-dep_Trfase_small"/>
</dbReference>
<evidence type="ECO:0000256" key="1">
    <source>
        <dbReference type="ARBA" id="ARBA00001933"/>
    </source>
</evidence>
<dbReference type="InterPro" id="IPR016454">
    <property type="entry name" value="Cysteine_dSase"/>
</dbReference>
<comment type="cofactor">
    <cofactor evidence="1">
        <name>pyridoxal 5'-phosphate</name>
        <dbReference type="ChEBI" id="CHEBI:597326"/>
    </cofactor>
</comment>
<dbReference type="InterPro" id="IPR000192">
    <property type="entry name" value="Aminotrans_V_dom"/>
</dbReference>
<dbReference type="PANTHER" id="PTHR11601">
    <property type="entry name" value="CYSTEINE DESULFURYLASE FAMILY MEMBER"/>
    <property type="match status" value="1"/>
</dbReference>
<dbReference type="Gene3D" id="3.40.640.10">
    <property type="entry name" value="Type I PLP-dependent aspartate aminotransferase-like (Major domain)"/>
    <property type="match status" value="1"/>
</dbReference>
<feature type="region of interest" description="Disordered" evidence="9">
    <location>
        <begin position="273"/>
        <end position="298"/>
    </location>
</feature>
<gene>
    <name evidence="11" type="ORF">A3A13_02635</name>
</gene>
<comment type="similarity">
    <text evidence="2">Belongs to the class-V pyridoxal-phosphate-dependent aminotransferase family. NifS/IscS subfamily.</text>
</comment>
<evidence type="ECO:0000256" key="4">
    <source>
        <dbReference type="ARBA" id="ARBA00022723"/>
    </source>
</evidence>
<sequence>MKKVYLDNAASTPIDENVVAEIVKVTKLYGNPSSYNDRGREAREYTERARLKVARFLGAHSDEIIFTASGTEANNLAIFGLAHACSKRSRREIISTPIEHPSILRPLKFLKQKGWEIKFVRVDQNGLVDLNDLKNKLNSRTVLVSVMYANNEIGTIEPITKISKIIRDFREEYADISKFRNIRHEKFPIFHVDACQATEYLDMNVNHLGVDLLTFNGSKIYGPKGVGVLYARRGVKLSPIMLGGEQEAGLRAGTENLMAIGGLAVALDNIDTHSTHSTKPQGGEPVESTSSGQEQEGERLAGLRDDLIEKVGALLPDVKINGPVDNRLAKSIINRLPNNVNISVPDLTSEVLLLELDKYGICAGSGSACTSHAVEPSHVLKAIGLDKKYINGALRFSMGRQTTKKDIDYVLKVLPKIIQDLKKRYKK</sequence>
<dbReference type="GO" id="GO:0051536">
    <property type="term" value="F:iron-sulfur cluster binding"/>
    <property type="evidence" value="ECO:0007669"/>
    <property type="project" value="UniProtKB-KW"/>
</dbReference>
<dbReference type="PIRSF" id="PIRSF005572">
    <property type="entry name" value="NifS"/>
    <property type="match status" value="1"/>
</dbReference>
<accession>A0A1F8GEZ5</accession>
<dbReference type="GO" id="GO:0046872">
    <property type="term" value="F:metal ion binding"/>
    <property type="evidence" value="ECO:0007669"/>
    <property type="project" value="UniProtKB-KW"/>
</dbReference>
<dbReference type="Pfam" id="PF00266">
    <property type="entry name" value="Aminotran_5"/>
    <property type="match status" value="2"/>
</dbReference>
<evidence type="ECO:0000256" key="6">
    <source>
        <dbReference type="ARBA" id="ARBA00023004"/>
    </source>
</evidence>
<dbReference type="InterPro" id="IPR015421">
    <property type="entry name" value="PyrdxlP-dep_Trfase_major"/>
</dbReference>
<dbReference type="EMBL" id="MGKJ01000014">
    <property type="protein sequence ID" value="OGN23957.1"/>
    <property type="molecule type" value="Genomic_DNA"/>
</dbReference>
<feature type="domain" description="Aminotransferase class V" evidence="10">
    <location>
        <begin position="4"/>
        <end position="271"/>
    </location>
</feature>
<dbReference type="STRING" id="1802695.A3A13_02635"/>
<organism evidence="11 12">
    <name type="scientific">Candidatus Yanofskybacteria bacterium RIFCSPLOWO2_01_FULL_43_22</name>
    <dbReference type="NCBI Taxonomy" id="1802695"/>
    <lineage>
        <taxon>Bacteria</taxon>
        <taxon>Candidatus Yanofskyibacteriota</taxon>
    </lineage>
</organism>
<dbReference type="Gene3D" id="1.10.260.50">
    <property type="match status" value="1"/>
</dbReference>
<dbReference type="Proteomes" id="UP000178911">
    <property type="component" value="Unassembled WGS sequence"/>
</dbReference>
<keyword evidence="6" id="KW-0408">Iron</keyword>
<comment type="catalytic activity">
    <reaction evidence="8">
        <text>(sulfur carrier)-H + L-cysteine = (sulfur carrier)-SH + L-alanine</text>
        <dbReference type="Rhea" id="RHEA:43892"/>
        <dbReference type="Rhea" id="RHEA-COMP:14737"/>
        <dbReference type="Rhea" id="RHEA-COMP:14739"/>
        <dbReference type="ChEBI" id="CHEBI:29917"/>
        <dbReference type="ChEBI" id="CHEBI:35235"/>
        <dbReference type="ChEBI" id="CHEBI:57972"/>
        <dbReference type="ChEBI" id="CHEBI:64428"/>
        <dbReference type="EC" id="2.8.1.7"/>
    </reaction>
</comment>
<dbReference type="Gene3D" id="3.90.1150.10">
    <property type="entry name" value="Aspartate Aminotransferase, domain 1"/>
    <property type="match status" value="1"/>
</dbReference>
<dbReference type="AlphaFoldDB" id="A0A1F8GEZ5"/>
<feature type="domain" description="Aminotransferase class V" evidence="10">
    <location>
        <begin position="334"/>
        <end position="410"/>
    </location>
</feature>
<keyword evidence="7" id="KW-0411">Iron-sulfur</keyword>
<name>A0A1F8GEZ5_9BACT</name>
<evidence type="ECO:0000256" key="9">
    <source>
        <dbReference type="SAM" id="MobiDB-lite"/>
    </source>
</evidence>
<evidence type="ECO:0000256" key="2">
    <source>
        <dbReference type="ARBA" id="ARBA00006490"/>
    </source>
</evidence>
<evidence type="ECO:0000256" key="3">
    <source>
        <dbReference type="ARBA" id="ARBA00022679"/>
    </source>
</evidence>
<dbReference type="GO" id="GO:0031071">
    <property type="term" value="F:cysteine desulfurase activity"/>
    <property type="evidence" value="ECO:0007669"/>
    <property type="project" value="UniProtKB-EC"/>
</dbReference>
<proteinExistence type="inferred from homology"/>
<evidence type="ECO:0000256" key="5">
    <source>
        <dbReference type="ARBA" id="ARBA00022898"/>
    </source>
</evidence>
<evidence type="ECO:0000256" key="7">
    <source>
        <dbReference type="ARBA" id="ARBA00023014"/>
    </source>
</evidence>
<keyword evidence="5" id="KW-0663">Pyridoxal phosphate</keyword>
<protein>
    <recommendedName>
        <fullName evidence="10">Aminotransferase class V domain-containing protein</fullName>
    </recommendedName>
</protein>
<evidence type="ECO:0000313" key="11">
    <source>
        <dbReference type="EMBL" id="OGN23957.1"/>
    </source>
</evidence>
<comment type="caution">
    <text evidence="11">The sequence shown here is derived from an EMBL/GenBank/DDBJ whole genome shotgun (WGS) entry which is preliminary data.</text>
</comment>
<dbReference type="InterPro" id="IPR015424">
    <property type="entry name" value="PyrdxlP-dep_Trfase"/>
</dbReference>
<dbReference type="PANTHER" id="PTHR11601:SF34">
    <property type="entry name" value="CYSTEINE DESULFURASE"/>
    <property type="match status" value="1"/>
</dbReference>
<reference evidence="11 12" key="1">
    <citation type="journal article" date="2016" name="Nat. Commun.">
        <title>Thousands of microbial genomes shed light on interconnected biogeochemical processes in an aquifer system.</title>
        <authorList>
            <person name="Anantharaman K."/>
            <person name="Brown C.T."/>
            <person name="Hug L.A."/>
            <person name="Sharon I."/>
            <person name="Castelle C.J."/>
            <person name="Probst A.J."/>
            <person name="Thomas B.C."/>
            <person name="Singh A."/>
            <person name="Wilkins M.J."/>
            <person name="Karaoz U."/>
            <person name="Brodie E.L."/>
            <person name="Williams K.H."/>
            <person name="Hubbard S.S."/>
            <person name="Banfield J.F."/>
        </authorList>
    </citation>
    <scope>NUCLEOTIDE SEQUENCE [LARGE SCALE GENOMIC DNA]</scope>
</reference>
<keyword evidence="4" id="KW-0479">Metal-binding</keyword>
<evidence type="ECO:0000256" key="8">
    <source>
        <dbReference type="ARBA" id="ARBA00050776"/>
    </source>
</evidence>
<dbReference type="SUPFAM" id="SSF53383">
    <property type="entry name" value="PLP-dependent transferases"/>
    <property type="match status" value="1"/>
</dbReference>
<evidence type="ECO:0000313" key="12">
    <source>
        <dbReference type="Proteomes" id="UP000178911"/>
    </source>
</evidence>
<evidence type="ECO:0000259" key="10">
    <source>
        <dbReference type="Pfam" id="PF00266"/>
    </source>
</evidence>